<name>A0A830G8U0_9EURY</name>
<sequence>MRRETAIILVLIGIVLMPMWGIAIASGGNSFEQIPLQSGADVSLAPTGQFVTMPTEISVYVAGIVSWIALFALVGVLYAQVRYAHNVGRRTEPLYPDEGDSLPYMPDFLHNAHRRIIAYYPADASLRAVWLMGLFTFLSAVFAVLFAGEVMGLSRNQFLGFYGAILALSLSETVLMYYTHFMPTIEVAEERDH</sequence>
<dbReference type="AlphaFoldDB" id="A0A830G8U0"/>
<dbReference type="RefSeq" id="WP_188877492.1">
    <property type="nucleotide sequence ID" value="NZ_BMOQ01000003.1"/>
</dbReference>
<evidence type="ECO:0000313" key="3">
    <source>
        <dbReference type="Proteomes" id="UP000608850"/>
    </source>
</evidence>
<dbReference type="Proteomes" id="UP000608850">
    <property type="component" value="Unassembled WGS sequence"/>
</dbReference>
<feature type="transmembrane region" description="Helical" evidence="1">
    <location>
        <begin position="124"/>
        <end position="147"/>
    </location>
</feature>
<keyword evidence="1" id="KW-0472">Membrane</keyword>
<dbReference type="OrthoDB" id="256991at2157"/>
<proteinExistence type="predicted"/>
<keyword evidence="3" id="KW-1185">Reference proteome</keyword>
<accession>A0A830G8U0</accession>
<evidence type="ECO:0000256" key="1">
    <source>
        <dbReference type="SAM" id="Phobius"/>
    </source>
</evidence>
<dbReference type="EMBL" id="BMOQ01000003">
    <property type="protein sequence ID" value="GGN11978.1"/>
    <property type="molecule type" value="Genomic_DNA"/>
</dbReference>
<feature type="transmembrane region" description="Helical" evidence="1">
    <location>
        <begin position="159"/>
        <end position="178"/>
    </location>
</feature>
<evidence type="ECO:0000313" key="2">
    <source>
        <dbReference type="EMBL" id="GGN11978.1"/>
    </source>
</evidence>
<protein>
    <submittedName>
        <fullName evidence="2">Uncharacterized protein</fullName>
    </submittedName>
</protein>
<keyword evidence="1" id="KW-0812">Transmembrane</keyword>
<feature type="transmembrane region" description="Helical" evidence="1">
    <location>
        <begin position="57"/>
        <end position="79"/>
    </location>
</feature>
<gene>
    <name evidence="2" type="ORF">GCM10009021_09960</name>
</gene>
<organism evidence="2 3">
    <name type="scientific">Halarchaeum nitratireducens</name>
    <dbReference type="NCBI Taxonomy" id="489913"/>
    <lineage>
        <taxon>Archaea</taxon>
        <taxon>Methanobacteriati</taxon>
        <taxon>Methanobacteriota</taxon>
        <taxon>Stenosarchaea group</taxon>
        <taxon>Halobacteria</taxon>
        <taxon>Halobacteriales</taxon>
        <taxon>Halobacteriaceae</taxon>
    </lineage>
</organism>
<keyword evidence="1" id="KW-1133">Transmembrane helix</keyword>
<reference evidence="2 3" key="1">
    <citation type="journal article" date="2019" name="Int. J. Syst. Evol. Microbiol.">
        <title>The Global Catalogue of Microorganisms (GCM) 10K type strain sequencing project: providing services to taxonomists for standard genome sequencing and annotation.</title>
        <authorList>
            <consortium name="The Broad Institute Genomics Platform"/>
            <consortium name="The Broad Institute Genome Sequencing Center for Infectious Disease"/>
            <person name="Wu L."/>
            <person name="Ma J."/>
        </authorList>
    </citation>
    <scope>NUCLEOTIDE SEQUENCE [LARGE SCALE GENOMIC DNA]</scope>
    <source>
        <strain evidence="2 3">JCM 16331</strain>
    </source>
</reference>
<comment type="caution">
    <text evidence="2">The sequence shown here is derived from an EMBL/GenBank/DDBJ whole genome shotgun (WGS) entry which is preliminary data.</text>
</comment>